<dbReference type="RefSeq" id="WP_013451662.1">
    <property type="nucleotide sequence ID" value="NC_014758.1"/>
</dbReference>
<dbReference type="OrthoDB" id="9780310at2"/>
<dbReference type="InterPro" id="IPR002763">
    <property type="entry name" value="DUF72"/>
</dbReference>
<dbReference type="PANTHER" id="PTHR30348">
    <property type="entry name" value="UNCHARACTERIZED PROTEIN YECE"/>
    <property type="match status" value="1"/>
</dbReference>
<reference evidence="1 2" key="2">
    <citation type="journal article" date="2011" name="Stand. Genomic Sci.">
        <title>Complete genome sequence of Calditerrivibrio nitroreducens type strain (Yu37-1).</title>
        <authorList>
            <person name="Pitluck S."/>
            <person name="Sikorski J."/>
            <person name="Zeytun A."/>
            <person name="Lapidus A."/>
            <person name="Nolan M."/>
            <person name="Lucas S."/>
            <person name="Hammon N."/>
            <person name="Deshpande S."/>
            <person name="Cheng J.F."/>
            <person name="Tapia R."/>
            <person name="Han C."/>
            <person name="Goodwin L."/>
            <person name="Liolios K."/>
            <person name="Pagani I."/>
            <person name="Ivanova N."/>
            <person name="Mavromatis K."/>
            <person name="Pati A."/>
            <person name="Chen A."/>
            <person name="Palaniappan K."/>
            <person name="Hauser L."/>
            <person name="Chang Y.J."/>
            <person name="Jeffries C.D."/>
            <person name="Detter J.C."/>
            <person name="Brambilla E."/>
            <person name="Djao O.D."/>
            <person name="Rohde M."/>
            <person name="Spring S."/>
            <person name="Goker M."/>
            <person name="Woyke T."/>
            <person name="Bristow J."/>
            <person name="Eisen J.A."/>
            <person name="Markowitz V."/>
            <person name="Hugenholtz P."/>
            <person name="Kyrpides N.C."/>
            <person name="Klenk H.P."/>
            <person name="Land M."/>
        </authorList>
    </citation>
    <scope>NUCLEOTIDE SEQUENCE [LARGE SCALE GENOMIC DNA]</scope>
    <source>
        <strain evidence="2">DSM 19672 / NBRC 101217 / Yu37-1</strain>
    </source>
</reference>
<dbReference type="eggNOG" id="COG1801">
    <property type="taxonomic scope" value="Bacteria"/>
</dbReference>
<organism evidence="1 2">
    <name type="scientific">Calditerrivibrio nitroreducens (strain DSM 19672 / NBRC 101217 / Yu37-1)</name>
    <dbReference type="NCBI Taxonomy" id="768670"/>
    <lineage>
        <taxon>Bacteria</taxon>
        <taxon>Pseudomonadati</taxon>
        <taxon>Deferribacterota</taxon>
        <taxon>Deferribacteres</taxon>
        <taxon>Deferribacterales</taxon>
        <taxon>Calditerrivibrionaceae</taxon>
    </lineage>
</organism>
<dbReference type="Gene3D" id="3.20.20.410">
    <property type="entry name" value="Protein of unknown function UPF0759"/>
    <property type="match status" value="1"/>
</dbReference>
<proteinExistence type="predicted"/>
<dbReference type="AlphaFoldDB" id="E4TF11"/>
<reference key="1">
    <citation type="submission" date="2010-11" db="EMBL/GenBank/DDBJ databases">
        <title>The complete genome of chromosome of Calditerrivibrio nitroreducens DSM 19672.</title>
        <authorList>
            <consortium name="US DOE Joint Genome Institute (JGI-PGF)"/>
            <person name="Lucas S."/>
            <person name="Copeland A."/>
            <person name="Lapidus A."/>
            <person name="Bruce D."/>
            <person name="Goodwin L."/>
            <person name="Pitluck S."/>
            <person name="Kyrpides N."/>
            <person name="Mavromatis K."/>
            <person name="Ivanova N."/>
            <person name="Mikhailova N."/>
            <person name="Zeytun A."/>
            <person name="Brettin T."/>
            <person name="Detter J.C."/>
            <person name="Tapia R."/>
            <person name="Han C."/>
            <person name="Land M."/>
            <person name="Hauser L."/>
            <person name="Markowitz V."/>
            <person name="Cheng J.-F."/>
            <person name="Hugenholtz P."/>
            <person name="Woyke T."/>
            <person name="Wu D."/>
            <person name="Spring S."/>
            <person name="Schroeder M."/>
            <person name="Brambilla E."/>
            <person name="Klenk H.-P."/>
            <person name="Eisen J.A."/>
        </authorList>
    </citation>
    <scope>NUCLEOTIDE SEQUENCE [LARGE SCALE GENOMIC DNA]</scope>
    <source>
        <strain>DSM 19672</strain>
    </source>
</reference>
<gene>
    <name evidence="1" type="ordered locus">Calni_1543</name>
</gene>
<dbReference type="EMBL" id="CP002347">
    <property type="protein sequence ID" value="ADR19451.1"/>
    <property type="molecule type" value="Genomic_DNA"/>
</dbReference>
<name>E4TF11_CALNY</name>
<sequence length="257" mass="30258">MRKDVSVYLGTSGYKFDDWVGNFYPSNVKKVEMLEYYVQHFNLLELTYTYYKLPSYGEIKNIFDRSGGDTVFTIRLPHFFQKNKFNEEDVKNLFIALSPIQESGRLYALFVDFSYRFSACKKNLEYLIYLKTIFKDNTLFVELPNRTWYKERYISELKNNKIGLIALDLPMVTGFAPFYLSPIENKSYIRLYGRSKLWLTPETKELNYDYSLEELRELSFEIKRISKTSNLVISFCNVIDGFAPKNALKLKGILGDV</sequence>
<dbReference type="PANTHER" id="PTHR30348:SF13">
    <property type="entry name" value="UPF0759 PROTEIN YUNF"/>
    <property type="match status" value="1"/>
</dbReference>
<dbReference type="Proteomes" id="UP000007039">
    <property type="component" value="Chromosome"/>
</dbReference>
<evidence type="ECO:0008006" key="3">
    <source>
        <dbReference type="Google" id="ProtNLM"/>
    </source>
</evidence>
<dbReference type="InterPro" id="IPR036520">
    <property type="entry name" value="UPF0759_sf"/>
</dbReference>
<evidence type="ECO:0000313" key="1">
    <source>
        <dbReference type="EMBL" id="ADR19451.1"/>
    </source>
</evidence>
<evidence type="ECO:0000313" key="2">
    <source>
        <dbReference type="Proteomes" id="UP000007039"/>
    </source>
</evidence>
<dbReference type="Pfam" id="PF01904">
    <property type="entry name" value="DUF72"/>
    <property type="match status" value="1"/>
</dbReference>
<dbReference type="KEGG" id="cni:Calni_1543"/>
<dbReference type="SUPFAM" id="SSF117396">
    <property type="entry name" value="TM1631-like"/>
    <property type="match status" value="1"/>
</dbReference>
<protein>
    <recommendedName>
        <fullName evidence="3">DUF72 domain-containing protein</fullName>
    </recommendedName>
</protein>
<dbReference type="STRING" id="768670.Calni_1543"/>
<accession>E4TF11</accession>
<dbReference type="HOGENOM" id="CLU_046519_0_1_0"/>
<keyword evidence="2" id="KW-1185">Reference proteome</keyword>